<dbReference type="Gene3D" id="1.10.10.60">
    <property type="entry name" value="Homeodomain-like"/>
    <property type="match status" value="1"/>
</dbReference>
<reference evidence="3 4" key="1">
    <citation type="journal article" date="2014" name="Nat. Commun.">
        <title>Multiple recent horizontal transfers of a large genomic region in cheese making fungi.</title>
        <authorList>
            <person name="Cheeseman K."/>
            <person name="Ropars J."/>
            <person name="Renault P."/>
            <person name="Dupont J."/>
            <person name="Gouzy J."/>
            <person name="Branca A."/>
            <person name="Abraham A.L."/>
            <person name="Ceppi M."/>
            <person name="Conseiller E."/>
            <person name="Debuchy R."/>
            <person name="Malagnac F."/>
            <person name="Goarin A."/>
            <person name="Silar P."/>
            <person name="Lacoste S."/>
            <person name="Sallet E."/>
            <person name="Bensimon A."/>
            <person name="Giraud T."/>
            <person name="Brygoo Y."/>
        </authorList>
    </citation>
    <scope>NUCLEOTIDE SEQUENCE [LARGE SCALE GENOMIC DNA]</scope>
    <source>
        <strain evidence="4">FM 013</strain>
    </source>
</reference>
<proteinExistence type="predicted"/>
<dbReference type="EMBL" id="HG793155">
    <property type="protein sequence ID" value="CRL27362.1"/>
    <property type="molecule type" value="Genomic_DNA"/>
</dbReference>
<dbReference type="InterPro" id="IPR001005">
    <property type="entry name" value="SANT/Myb"/>
</dbReference>
<protein>
    <submittedName>
        <fullName evidence="3">MYB-like</fullName>
    </submittedName>
</protein>
<feature type="compositionally biased region" description="Basic residues" evidence="1">
    <location>
        <begin position="43"/>
        <end position="54"/>
    </location>
</feature>
<evidence type="ECO:0000313" key="3">
    <source>
        <dbReference type="EMBL" id="CRL27362.1"/>
    </source>
</evidence>
<dbReference type="AlphaFoldDB" id="A0A0G4PLT5"/>
<accession>A0A0G4PLT5</accession>
<dbReference type="Pfam" id="PF13921">
    <property type="entry name" value="Myb_DNA-bind_6"/>
    <property type="match status" value="1"/>
</dbReference>
<evidence type="ECO:0000313" key="4">
    <source>
        <dbReference type="Proteomes" id="UP000053732"/>
    </source>
</evidence>
<dbReference type="STRING" id="1429867.A0A0G4PLT5"/>
<keyword evidence="4" id="KW-1185">Reference proteome</keyword>
<feature type="domain" description="Myb-like" evidence="2">
    <location>
        <begin position="152"/>
        <end position="199"/>
    </location>
</feature>
<sequence>MQATCSDRSPLECSHFLNQDPPLQCRRQNAKGAADPDRQSSKINKRSSAGKRYSKNSAGRSNKGPRRRNSVSFPTVRAQFSALPVEDRLQFLSWLFEGALSHCIPTPLITDATVSRCISSQDSDVAYDCDQPGSNTELVDAQHTPCTRKGLRWSVEGDSLLVKLREEQNLAWSEVTKLFAQKFPGRSKGSIQVYWSTTLKKQRRSLADAT</sequence>
<evidence type="ECO:0000259" key="2">
    <source>
        <dbReference type="PROSITE" id="PS50090"/>
    </source>
</evidence>
<dbReference type="PROSITE" id="PS50090">
    <property type="entry name" value="MYB_LIKE"/>
    <property type="match status" value="1"/>
</dbReference>
<dbReference type="CDD" id="cd00167">
    <property type="entry name" value="SANT"/>
    <property type="match status" value="1"/>
</dbReference>
<evidence type="ECO:0000256" key="1">
    <source>
        <dbReference type="SAM" id="MobiDB-lite"/>
    </source>
</evidence>
<feature type="region of interest" description="Disordered" evidence="1">
    <location>
        <begin position="17"/>
        <end position="71"/>
    </location>
</feature>
<organism evidence="3 4">
    <name type="scientific">Penicillium camemberti (strain FM 013)</name>
    <dbReference type="NCBI Taxonomy" id="1429867"/>
    <lineage>
        <taxon>Eukaryota</taxon>
        <taxon>Fungi</taxon>
        <taxon>Dikarya</taxon>
        <taxon>Ascomycota</taxon>
        <taxon>Pezizomycotina</taxon>
        <taxon>Eurotiomycetes</taxon>
        <taxon>Eurotiomycetidae</taxon>
        <taxon>Eurotiales</taxon>
        <taxon>Aspergillaceae</taxon>
        <taxon>Penicillium</taxon>
    </lineage>
</organism>
<gene>
    <name evidence="3" type="ORF">PCAMFM013_S022g000042</name>
</gene>
<name>A0A0G4PLT5_PENC3</name>
<dbReference type="Proteomes" id="UP000053732">
    <property type="component" value="Unassembled WGS sequence"/>
</dbReference>